<evidence type="ECO:0000313" key="6">
    <source>
        <dbReference type="Proteomes" id="UP001500016"/>
    </source>
</evidence>
<keyword evidence="1" id="KW-0489">Methyltransferase</keyword>
<dbReference type="SUPFAM" id="SSF53335">
    <property type="entry name" value="S-adenosyl-L-methionine-dependent methyltransferases"/>
    <property type="match status" value="1"/>
</dbReference>
<evidence type="ECO:0000256" key="2">
    <source>
        <dbReference type="ARBA" id="ARBA00022679"/>
    </source>
</evidence>
<comment type="caution">
    <text evidence="5">The sequence shown here is derived from an EMBL/GenBank/DDBJ whole genome shotgun (WGS) entry which is preliminary data.</text>
</comment>
<dbReference type="CDD" id="cd02440">
    <property type="entry name" value="AdoMet_MTases"/>
    <property type="match status" value="1"/>
</dbReference>
<dbReference type="Proteomes" id="UP001500016">
    <property type="component" value="Unassembled WGS sequence"/>
</dbReference>
<organism evidence="5 6">
    <name type="scientific">Streptomyces albiaxialis</name>
    <dbReference type="NCBI Taxonomy" id="329523"/>
    <lineage>
        <taxon>Bacteria</taxon>
        <taxon>Bacillati</taxon>
        <taxon>Actinomycetota</taxon>
        <taxon>Actinomycetes</taxon>
        <taxon>Kitasatosporales</taxon>
        <taxon>Streptomycetaceae</taxon>
        <taxon>Streptomyces</taxon>
    </lineage>
</organism>
<evidence type="ECO:0000259" key="4">
    <source>
        <dbReference type="Pfam" id="PF08241"/>
    </source>
</evidence>
<keyword evidence="3" id="KW-0949">S-adenosyl-L-methionine</keyword>
<sequence length="238" mass="26133">MILARMLDFTDFDTRGYRTVDVATGYGQWVGTYEDTVEDAMDIALLDELAAPAWGSVRRAADLGCGTGRTGAWLRRHGVPSIDGVDLTPEMLDKARERGAHDSLAQGDVRATGLQAGAYDLVISSLIDEHLPDLRPYYEEAWRIAAPGAACVVIAFHPHFIMTSGMPTHFTSESGEPIAIATHIHLLSDHVSAGLGAGWRLAEMREGVVDERWLAVKPKWEKFRNHPVSAALVWRKDA</sequence>
<protein>
    <recommendedName>
        <fullName evidence="4">Methyltransferase type 11 domain-containing protein</fullName>
    </recommendedName>
</protein>
<dbReference type="InterPro" id="IPR013216">
    <property type="entry name" value="Methyltransf_11"/>
</dbReference>
<dbReference type="PANTHER" id="PTHR43464">
    <property type="entry name" value="METHYLTRANSFERASE"/>
    <property type="match status" value="1"/>
</dbReference>
<dbReference type="EMBL" id="BAAAPE010000028">
    <property type="protein sequence ID" value="GAA2102527.1"/>
    <property type="molecule type" value="Genomic_DNA"/>
</dbReference>
<evidence type="ECO:0000256" key="3">
    <source>
        <dbReference type="ARBA" id="ARBA00022691"/>
    </source>
</evidence>
<accession>A0ABN2X068</accession>
<keyword evidence="6" id="KW-1185">Reference proteome</keyword>
<keyword evidence="2" id="KW-0808">Transferase</keyword>
<dbReference type="PANTHER" id="PTHR43464:SF19">
    <property type="entry name" value="UBIQUINONE BIOSYNTHESIS O-METHYLTRANSFERASE, MITOCHONDRIAL"/>
    <property type="match status" value="1"/>
</dbReference>
<evidence type="ECO:0000256" key="1">
    <source>
        <dbReference type="ARBA" id="ARBA00022603"/>
    </source>
</evidence>
<feature type="domain" description="Methyltransferase type 11" evidence="4">
    <location>
        <begin position="62"/>
        <end position="152"/>
    </location>
</feature>
<evidence type="ECO:0000313" key="5">
    <source>
        <dbReference type="EMBL" id="GAA2102527.1"/>
    </source>
</evidence>
<proteinExistence type="predicted"/>
<dbReference type="InterPro" id="IPR029063">
    <property type="entry name" value="SAM-dependent_MTases_sf"/>
</dbReference>
<dbReference type="Gene3D" id="3.40.50.150">
    <property type="entry name" value="Vaccinia Virus protein VP39"/>
    <property type="match status" value="1"/>
</dbReference>
<gene>
    <name evidence="5" type="ORF">GCM10009801_76630</name>
</gene>
<dbReference type="Pfam" id="PF08241">
    <property type="entry name" value="Methyltransf_11"/>
    <property type="match status" value="1"/>
</dbReference>
<name>A0ABN2X068_9ACTN</name>
<reference evidence="5 6" key="1">
    <citation type="journal article" date="2019" name="Int. J. Syst. Evol. Microbiol.">
        <title>The Global Catalogue of Microorganisms (GCM) 10K type strain sequencing project: providing services to taxonomists for standard genome sequencing and annotation.</title>
        <authorList>
            <consortium name="The Broad Institute Genomics Platform"/>
            <consortium name="The Broad Institute Genome Sequencing Center for Infectious Disease"/>
            <person name="Wu L."/>
            <person name="Ma J."/>
        </authorList>
    </citation>
    <scope>NUCLEOTIDE SEQUENCE [LARGE SCALE GENOMIC DNA]</scope>
    <source>
        <strain evidence="5 6">JCM 15478</strain>
    </source>
</reference>